<dbReference type="InterPro" id="IPR011006">
    <property type="entry name" value="CheY-like_superfamily"/>
</dbReference>
<dbReference type="GO" id="GO:0000976">
    <property type="term" value="F:transcription cis-regulatory region binding"/>
    <property type="evidence" value="ECO:0007669"/>
    <property type="project" value="TreeGrafter"/>
</dbReference>
<evidence type="ECO:0000256" key="7">
    <source>
        <dbReference type="ARBA" id="ARBA00023159"/>
    </source>
</evidence>
<keyword evidence="15" id="KW-1185">Reference proteome</keyword>
<dbReference type="CDD" id="cd00383">
    <property type="entry name" value="trans_reg_C"/>
    <property type="match status" value="1"/>
</dbReference>
<keyword evidence="7" id="KW-0010">Activator</keyword>
<feature type="DNA-binding region" description="OmpR/PhoB-type" evidence="11">
    <location>
        <begin position="138"/>
        <end position="238"/>
    </location>
</feature>
<evidence type="ECO:0000259" key="12">
    <source>
        <dbReference type="PROSITE" id="PS50110"/>
    </source>
</evidence>
<keyword evidence="8" id="KW-0804">Transcription</keyword>
<keyword evidence="2" id="KW-0963">Cytoplasm</keyword>
<evidence type="ECO:0000256" key="1">
    <source>
        <dbReference type="ARBA" id="ARBA00004496"/>
    </source>
</evidence>
<dbReference type="FunFam" id="3.40.50.2300:FF:000001">
    <property type="entry name" value="DNA-binding response regulator PhoB"/>
    <property type="match status" value="1"/>
</dbReference>
<keyword evidence="6 11" id="KW-0238">DNA-binding</keyword>
<feature type="domain" description="OmpR/PhoB-type" evidence="13">
    <location>
        <begin position="138"/>
        <end position="238"/>
    </location>
</feature>
<dbReference type="Pfam" id="PF00072">
    <property type="entry name" value="Response_reg"/>
    <property type="match status" value="1"/>
</dbReference>
<reference evidence="14 15" key="1">
    <citation type="submission" date="2016-10" db="EMBL/GenBank/DDBJ databases">
        <authorList>
            <person name="de Groot N.N."/>
        </authorList>
    </citation>
    <scope>NUCLEOTIDE SEQUENCE [LARGE SCALE GENOMIC DNA]</scope>
    <source>
        <strain evidence="15">L7-484,KACC 16230,DSM 25025</strain>
    </source>
</reference>
<gene>
    <name evidence="14" type="ORF">SAMN05192530_101769</name>
</gene>
<evidence type="ECO:0000256" key="3">
    <source>
        <dbReference type="ARBA" id="ARBA00022553"/>
    </source>
</evidence>
<dbReference type="SMART" id="SM00862">
    <property type="entry name" value="Trans_reg_C"/>
    <property type="match status" value="1"/>
</dbReference>
<keyword evidence="4" id="KW-0902">Two-component regulatory system</keyword>
<evidence type="ECO:0000256" key="11">
    <source>
        <dbReference type="PROSITE-ProRule" id="PRU01091"/>
    </source>
</evidence>
<dbReference type="InterPro" id="IPR036388">
    <property type="entry name" value="WH-like_DNA-bd_sf"/>
</dbReference>
<dbReference type="Gene3D" id="3.40.50.2300">
    <property type="match status" value="1"/>
</dbReference>
<evidence type="ECO:0000313" key="14">
    <source>
        <dbReference type="EMBL" id="SDN69216.1"/>
    </source>
</evidence>
<accession>A0A1H0DGR8</accession>
<sequence length="243" mass="27035">MESVPHIAVVDDHRDIRDLVGKYLQQQGYRVSLAESGTALRRLLDRGAIDLIVLDIMMPGEDGLSVCRELRGGSRAGVGIPIIFLTARNDETDRIVGLELGADDYLVKPFSPRELLARIKAVLRRVNSLPPQPAARSAGLMRFDRWILNLARRELQGDDGVGVPLSTAEFRLLKVLIERPGVVLSRDQLLDLTVGREADPFDRSIDNQISRLRRKVEADPKNPMIIQTHRGGGYSFMPEVTAP</sequence>
<dbReference type="Gene3D" id="6.10.250.690">
    <property type="match status" value="1"/>
</dbReference>
<dbReference type="EMBL" id="FNIT01000001">
    <property type="protein sequence ID" value="SDN69216.1"/>
    <property type="molecule type" value="Genomic_DNA"/>
</dbReference>
<evidence type="ECO:0000256" key="4">
    <source>
        <dbReference type="ARBA" id="ARBA00023012"/>
    </source>
</evidence>
<evidence type="ECO:0000313" key="15">
    <source>
        <dbReference type="Proteomes" id="UP000198793"/>
    </source>
</evidence>
<evidence type="ECO:0000256" key="8">
    <source>
        <dbReference type="ARBA" id="ARBA00023163"/>
    </source>
</evidence>
<dbReference type="OrthoDB" id="7554872at2"/>
<name>A0A1H0DGR8_9HYPH</name>
<dbReference type="SUPFAM" id="SSF46894">
    <property type="entry name" value="C-terminal effector domain of the bipartite response regulators"/>
    <property type="match status" value="1"/>
</dbReference>
<dbReference type="InterPro" id="IPR039420">
    <property type="entry name" value="WalR-like"/>
</dbReference>
<dbReference type="InterPro" id="IPR001789">
    <property type="entry name" value="Sig_transdc_resp-reg_receiver"/>
</dbReference>
<proteinExistence type="predicted"/>
<evidence type="ECO:0000256" key="9">
    <source>
        <dbReference type="ARBA" id="ARBA00067337"/>
    </source>
</evidence>
<evidence type="ECO:0000256" key="5">
    <source>
        <dbReference type="ARBA" id="ARBA00023015"/>
    </source>
</evidence>
<evidence type="ECO:0000256" key="10">
    <source>
        <dbReference type="PROSITE-ProRule" id="PRU00169"/>
    </source>
</evidence>
<dbReference type="FunFam" id="1.10.10.10:FF:000099">
    <property type="entry name" value="Two-component system response regulator TorR"/>
    <property type="match status" value="1"/>
</dbReference>
<comment type="subcellular location">
    <subcellularLocation>
        <location evidence="1">Cytoplasm</location>
    </subcellularLocation>
</comment>
<dbReference type="GO" id="GO:0000156">
    <property type="term" value="F:phosphorelay response regulator activity"/>
    <property type="evidence" value="ECO:0007669"/>
    <property type="project" value="TreeGrafter"/>
</dbReference>
<dbReference type="PROSITE" id="PS50110">
    <property type="entry name" value="RESPONSE_REGULATORY"/>
    <property type="match status" value="1"/>
</dbReference>
<dbReference type="Gene3D" id="1.10.10.10">
    <property type="entry name" value="Winged helix-like DNA-binding domain superfamily/Winged helix DNA-binding domain"/>
    <property type="match status" value="1"/>
</dbReference>
<keyword evidence="5" id="KW-0805">Transcription regulation</keyword>
<dbReference type="GO" id="GO:0006355">
    <property type="term" value="P:regulation of DNA-templated transcription"/>
    <property type="evidence" value="ECO:0007669"/>
    <property type="project" value="InterPro"/>
</dbReference>
<dbReference type="Proteomes" id="UP000198793">
    <property type="component" value="Unassembled WGS sequence"/>
</dbReference>
<dbReference type="PANTHER" id="PTHR48111:SF4">
    <property type="entry name" value="DNA-BINDING DUAL TRANSCRIPTIONAL REGULATOR OMPR"/>
    <property type="match status" value="1"/>
</dbReference>
<keyword evidence="3 10" id="KW-0597">Phosphoprotein</keyword>
<dbReference type="Pfam" id="PF00486">
    <property type="entry name" value="Trans_reg_C"/>
    <property type="match status" value="1"/>
</dbReference>
<dbReference type="InterPro" id="IPR001867">
    <property type="entry name" value="OmpR/PhoB-type_DNA-bd"/>
</dbReference>
<organism evidence="14 15">
    <name type="scientific">Aureimonas jatrophae</name>
    <dbReference type="NCBI Taxonomy" id="1166073"/>
    <lineage>
        <taxon>Bacteria</taxon>
        <taxon>Pseudomonadati</taxon>
        <taxon>Pseudomonadota</taxon>
        <taxon>Alphaproteobacteria</taxon>
        <taxon>Hyphomicrobiales</taxon>
        <taxon>Aurantimonadaceae</taxon>
        <taxon>Aureimonas</taxon>
    </lineage>
</organism>
<dbReference type="PROSITE" id="PS51755">
    <property type="entry name" value="OMPR_PHOB"/>
    <property type="match status" value="1"/>
</dbReference>
<dbReference type="SUPFAM" id="SSF52172">
    <property type="entry name" value="CheY-like"/>
    <property type="match status" value="1"/>
</dbReference>
<dbReference type="SMART" id="SM00448">
    <property type="entry name" value="REC"/>
    <property type="match status" value="1"/>
</dbReference>
<dbReference type="STRING" id="1166073.SAMN05192530_101769"/>
<evidence type="ECO:0000256" key="2">
    <source>
        <dbReference type="ARBA" id="ARBA00022490"/>
    </source>
</evidence>
<dbReference type="PANTHER" id="PTHR48111">
    <property type="entry name" value="REGULATOR OF RPOS"/>
    <property type="match status" value="1"/>
</dbReference>
<feature type="domain" description="Response regulatory" evidence="12">
    <location>
        <begin position="6"/>
        <end position="123"/>
    </location>
</feature>
<dbReference type="AlphaFoldDB" id="A0A1H0DGR8"/>
<evidence type="ECO:0000259" key="13">
    <source>
        <dbReference type="PROSITE" id="PS51755"/>
    </source>
</evidence>
<dbReference type="GO" id="GO:0032993">
    <property type="term" value="C:protein-DNA complex"/>
    <property type="evidence" value="ECO:0007669"/>
    <property type="project" value="TreeGrafter"/>
</dbReference>
<dbReference type="RefSeq" id="WP_090668985.1">
    <property type="nucleotide sequence ID" value="NZ_FNIT01000001.1"/>
</dbReference>
<dbReference type="GO" id="GO:0005829">
    <property type="term" value="C:cytosol"/>
    <property type="evidence" value="ECO:0007669"/>
    <property type="project" value="TreeGrafter"/>
</dbReference>
<evidence type="ECO:0000256" key="6">
    <source>
        <dbReference type="ARBA" id="ARBA00023125"/>
    </source>
</evidence>
<feature type="modified residue" description="4-aspartylphosphate" evidence="10">
    <location>
        <position position="55"/>
    </location>
</feature>
<protein>
    <recommendedName>
        <fullName evidence="9">Regulatory protein VirG</fullName>
    </recommendedName>
</protein>
<dbReference type="InterPro" id="IPR016032">
    <property type="entry name" value="Sig_transdc_resp-reg_C-effctor"/>
</dbReference>